<feature type="region of interest" description="Disordered" evidence="1">
    <location>
        <begin position="159"/>
        <end position="204"/>
    </location>
</feature>
<evidence type="ECO:0000313" key="2">
    <source>
        <dbReference type="EMBL" id="MBO8188442.1"/>
    </source>
</evidence>
<dbReference type="EMBL" id="JAFFZN010000024">
    <property type="protein sequence ID" value="MBO8188442.1"/>
    <property type="molecule type" value="Genomic_DNA"/>
</dbReference>
<comment type="caution">
    <text evidence="2">The sequence shown here is derived from an EMBL/GenBank/DDBJ whole genome shotgun (WGS) entry which is preliminary data.</text>
</comment>
<dbReference type="RefSeq" id="WP_209267224.1">
    <property type="nucleotide sequence ID" value="NZ_JAFFZN010000024.1"/>
</dbReference>
<feature type="compositionally biased region" description="Pro residues" evidence="1">
    <location>
        <begin position="164"/>
        <end position="176"/>
    </location>
</feature>
<accession>A0ABS3WZA3</accession>
<protein>
    <submittedName>
        <fullName evidence="2">DUF1269 domain-containing protein</fullName>
    </submittedName>
</protein>
<name>A0ABS3WZA3_9ACTN</name>
<sequence>MTENLLFADFTERGTRAALLALDKLESAHQAGALELREARVIGRNADGNAEVVGEVDHTVAVTGLAVGGLVGALLGLVGGPPGALLGFGAGGLIGSGHDARRVVETNEGLEELTAEIPPGSTVVVADVRETSTGPADEALGPGVSRYLAATVRQELEEILTTPQPAPNPSDAPTGPPTAGHETGPHGEGERARASGREEHWWRR</sequence>
<dbReference type="Proteomes" id="UP001518976">
    <property type="component" value="Unassembled WGS sequence"/>
</dbReference>
<evidence type="ECO:0000313" key="3">
    <source>
        <dbReference type="Proteomes" id="UP001518976"/>
    </source>
</evidence>
<reference evidence="2 3" key="1">
    <citation type="submission" date="2021-02" db="EMBL/GenBank/DDBJ databases">
        <title>Streptomyces spirodelae sp. nov., isolated from duckweed.</title>
        <authorList>
            <person name="Saimee Y."/>
            <person name="Duangmal K."/>
        </authorList>
    </citation>
    <scope>NUCLEOTIDE SEQUENCE [LARGE SCALE GENOMIC DNA]</scope>
    <source>
        <strain evidence="2 3">DW4-2</strain>
    </source>
</reference>
<organism evidence="2 3">
    <name type="scientific">Streptomyces spirodelae</name>
    <dbReference type="NCBI Taxonomy" id="2812904"/>
    <lineage>
        <taxon>Bacteria</taxon>
        <taxon>Bacillati</taxon>
        <taxon>Actinomycetota</taxon>
        <taxon>Actinomycetes</taxon>
        <taxon>Kitasatosporales</taxon>
        <taxon>Streptomycetaceae</taxon>
        <taxon>Streptomyces</taxon>
    </lineage>
</organism>
<proteinExistence type="predicted"/>
<keyword evidence="3" id="KW-1185">Reference proteome</keyword>
<feature type="compositionally biased region" description="Basic and acidic residues" evidence="1">
    <location>
        <begin position="183"/>
        <end position="204"/>
    </location>
</feature>
<evidence type="ECO:0000256" key="1">
    <source>
        <dbReference type="SAM" id="MobiDB-lite"/>
    </source>
</evidence>
<gene>
    <name evidence="2" type="ORF">JW592_23655</name>
</gene>